<gene>
    <name evidence="1" type="ORF">CO726_29260</name>
</gene>
<dbReference type="RefSeq" id="WP_099686637.1">
    <property type="nucleotide sequence ID" value="NZ_NWUW01000054.1"/>
</dbReference>
<reference evidence="1 2" key="1">
    <citation type="submission" date="2017-09" db="EMBL/GenBank/DDBJ databases">
        <title>Biocontrol bacteria screening and application from spent mushroom substrate.</title>
        <authorList>
            <person name="Sun X."/>
        </authorList>
    </citation>
    <scope>NUCLEOTIDE SEQUENCE [LARGE SCALE GENOMIC DNA]</scope>
    <source>
        <strain evidence="1 2">100374</strain>
    </source>
</reference>
<protein>
    <submittedName>
        <fullName evidence="1">Uncharacterized protein</fullName>
    </submittedName>
</protein>
<sequence length="63" mass="7899">MTKYTEEQFLYFTTSLNYLESIKDDRETYWDAYKKLQNWLQEQQLSTAFINWVEKRLKKSSYR</sequence>
<dbReference type="Proteomes" id="UP000228484">
    <property type="component" value="Unassembled WGS sequence"/>
</dbReference>
<dbReference type="EMBL" id="NWUW01000054">
    <property type="protein sequence ID" value="PIE91961.1"/>
    <property type="molecule type" value="Genomic_DNA"/>
</dbReference>
<name>A0A2G6Q590_9BACI</name>
<evidence type="ECO:0000313" key="1">
    <source>
        <dbReference type="EMBL" id="PIE91961.1"/>
    </source>
</evidence>
<keyword evidence="2" id="KW-1185">Reference proteome</keyword>
<accession>A0A2G6Q590</accession>
<proteinExistence type="predicted"/>
<evidence type="ECO:0000313" key="2">
    <source>
        <dbReference type="Proteomes" id="UP000228484"/>
    </source>
</evidence>
<dbReference type="AlphaFoldDB" id="A0A2G6Q590"/>
<comment type="caution">
    <text evidence="1">The sequence shown here is derived from an EMBL/GenBank/DDBJ whole genome shotgun (WGS) entry which is preliminary data.</text>
</comment>
<organism evidence="1 2">
    <name type="scientific">Bacillus fungorum</name>
    <dbReference type="NCBI Taxonomy" id="2039284"/>
    <lineage>
        <taxon>Bacteria</taxon>
        <taxon>Bacillati</taxon>
        <taxon>Bacillota</taxon>
        <taxon>Bacilli</taxon>
        <taxon>Bacillales</taxon>
        <taxon>Bacillaceae</taxon>
        <taxon>Bacillus</taxon>
    </lineage>
</organism>